<dbReference type="RefSeq" id="XP_007770139.1">
    <property type="nucleotide sequence ID" value="XM_007771949.1"/>
</dbReference>
<feature type="region of interest" description="Disordered" evidence="6">
    <location>
        <begin position="259"/>
        <end position="487"/>
    </location>
</feature>
<dbReference type="InterPro" id="IPR007832">
    <property type="entry name" value="RNA_pol_Rpc34"/>
</dbReference>
<dbReference type="GO" id="GO:0005654">
    <property type="term" value="C:nucleoplasm"/>
    <property type="evidence" value="ECO:0007669"/>
    <property type="project" value="UniProtKB-ARBA"/>
</dbReference>
<dbReference type="Gene3D" id="1.10.10.10">
    <property type="entry name" value="Winged helix-like DNA-binding domain superfamily/Winged helix DNA-binding domain"/>
    <property type="match status" value="1"/>
</dbReference>
<feature type="compositionally biased region" description="Low complexity" evidence="6">
    <location>
        <begin position="271"/>
        <end position="282"/>
    </location>
</feature>
<dbReference type="InterPro" id="IPR036390">
    <property type="entry name" value="WH_DNA-bd_sf"/>
</dbReference>
<feature type="compositionally biased region" description="Basic residues" evidence="6">
    <location>
        <begin position="395"/>
        <end position="416"/>
    </location>
</feature>
<evidence type="ECO:0000256" key="2">
    <source>
        <dbReference type="ARBA" id="ARBA00011038"/>
    </source>
</evidence>
<name>A0A5M3MM87_CONPW</name>
<dbReference type="SUPFAM" id="SSF46785">
    <property type="entry name" value="Winged helix' DNA-binding domain"/>
    <property type="match status" value="1"/>
</dbReference>
<keyword evidence="4" id="KW-0804">Transcription</keyword>
<dbReference type="GO" id="GO:0006383">
    <property type="term" value="P:transcription by RNA polymerase III"/>
    <property type="evidence" value="ECO:0007669"/>
    <property type="project" value="InterPro"/>
</dbReference>
<feature type="compositionally biased region" description="Basic residues" evidence="6">
    <location>
        <begin position="332"/>
        <end position="347"/>
    </location>
</feature>
<evidence type="ECO:0000256" key="3">
    <source>
        <dbReference type="ARBA" id="ARBA00022478"/>
    </source>
</evidence>
<feature type="compositionally biased region" description="Basic residues" evidence="6">
    <location>
        <begin position="290"/>
        <end position="310"/>
    </location>
</feature>
<organism evidence="7 8">
    <name type="scientific">Coniophora puteana (strain RWD-64-598)</name>
    <name type="common">Brown rot fungus</name>
    <dbReference type="NCBI Taxonomy" id="741705"/>
    <lineage>
        <taxon>Eukaryota</taxon>
        <taxon>Fungi</taxon>
        <taxon>Dikarya</taxon>
        <taxon>Basidiomycota</taxon>
        <taxon>Agaricomycotina</taxon>
        <taxon>Agaricomycetes</taxon>
        <taxon>Agaricomycetidae</taxon>
        <taxon>Boletales</taxon>
        <taxon>Coniophorineae</taxon>
        <taxon>Coniophoraceae</taxon>
        <taxon>Coniophora</taxon>
    </lineage>
</organism>
<feature type="compositionally biased region" description="Basic residues" evidence="6">
    <location>
        <begin position="441"/>
        <end position="472"/>
    </location>
</feature>
<gene>
    <name evidence="7" type="ORF">CONPUDRAFT_144945</name>
</gene>
<evidence type="ECO:0008006" key="9">
    <source>
        <dbReference type="Google" id="ProtNLM"/>
    </source>
</evidence>
<evidence type="ECO:0000313" key="8">
    <source>
        <dbReference type="Proteomes" id="UP000053558"/>
    </source>
</evidence>
<dbReference type="GeneID" id="19202009"/>
<feature type="compositionally biased region" description="Acidic residues" evidence="6">
    <location>
        <begin position="421"/>
        <end position="435"/>
    </location>
</feature>
<keyword evidence="3" id="KW-0240">DNA-directed RNA polymerase</keyword>
<dbReference type="InterPro" id="IPR016049">
    <property type="entry name" value="RNA_pol_Rpc34-like"/>
</dbReference>
<dbReference type="EMBL" id="JH711580">
    <property type="protein sequence ID" value="EIW79795.1"/>
    <property type="molecule type" value="Genomic_DNA"/>
</dbReference>
<dbReference type="Pfam" id="PF05158">
    <property type="entry name" value="RNA_pol_Rpc34"/>
    <property type="match status" value="2"/>
</dbReference>
<keyword evidence="5" id="KW-0539">Nucleus</keyword>
<dbReference type="GO" id="GO:0005737">
    <property type="term" value="C:cytoplasm"/>
    <property type="evidence" value="ECO:0007669"/>
    <property type="project" value="UniProtKB-ARBA"/>
</dbReference>
<dbReference type="OMA" id="PVNPREC"/>
<dbReference type="PANTHER" id="PTHR12780">
    <property type="entry name" value="RNA POLYMERASE III DNA DIRECTED , 39KD SUBUNIT-RELATED"/>
    <property type="match status" value="1"/>
</dbReference>
<proteinExistence type="inferred from homology"/>
<comment type="caution">
    <text evidence="7">The sequence shown here is derived from an EMBL/GenBank/DDBJ whole genome shotgun (WGS) entry which is preliminary data.</text>
</comment>
<reference evidence="8" key="1">
    <citation type="journal article" date="2012" name="Science">
        <title>The Paleozoic origin of enzymatic lignin decomposition reconstructed from 31 fungal genomes.</title>
        <authorList>
            <person name="Floudas D."/>
            <person name="Binder M."/>
            <person name="Riley R."/>
            <person name="Barry K."/>
            <person name="Blanchette R.A."/>
            <person name="Henrissat B."/>
            <person name="Martinez A.T."/>
            <person name="Otillar R."/>
            <person name="Spatafora J.W."/>
            <person name="Yadav J.S."/>
            <person name="Aerts A."/>
            <person name="Benoit I."/>
            <person name="Boyd A."/>
            <person name="Carlson A."/>
            <person name="Copeland A."/>
            <person name="Coutinho P.M."/>
            <person name="de Vries R.P."/>
            <person name="Ferreira P."/>
            <person name="Findley K."/>
            <person name="Foster B."/>
            <person name="Gaskell J."/>
            <person name="Glotzer D."/>
            <person name="Gorecki P."/>
            <person name="Heitman J."/>
            <person name="Hesse C."/>
            <person name="Hori C."/>
            <person name="Igarashi K."/>
            <person name="Jurgens J.A."/>
            <person name="Kallen N."/>
            <person name="Kersten P."/>
            <person name="Kohler A."/>
            <person name="Kuees U."/>
            <person name="Kumar T.K.A."/>
            <person name="Kuo A."/>
            <person name="LaButti K."/>
            <person name="Larrondo L.F."/>
            <person name="Lindquist E."/>
            <person name="Ling A."/>
            <person name="Lombard V."/>
            <person name="Lucas S."/>
            <person name="Lundell T."/>
            <person name="Martin R."/>
            <person name="McLaughlin D.J."/>
            <person name="Morgenstern I."/>
            <person name="Morin E."/>
            <person name="Murat C."/>
            <person name="Nagy L.G."/>
            <person name="Nolan M."/>
            <person name="Ohm R.A."/>
            <person name="Patyshakuliyeva A."/>
            <person name="Rokas A."/>
            <person name="Ruiz-Duenas F.J."/>
            <person name="Sabat G."/>
            <person name="Salamov A."/>
            <person name="Samejima M."/>
            <person name="Schmutz J."/>
            <person name="Slot J.C."/>
            <person name="St John F."/>
            <person name="Stenlid J."/>
            <person name="Sun H."/>
            <person name="Sun S."/>
            <person name="Syed K."/>
            <person name="Tsang A."/>
            <person name="Wiebenga A."/>
            <person name="Young D."/>
            <person name="Pisabarro A."/>
            <person name="Eastwood D.C."/>
            <person name="Martin F."/>
            <person name="Cullen D."/>
            <person name="Grigoriev I.V."/>
            <person name="Hibbett D.S."/>
        </authorList>
    </citation>
    <scope>NUCLEOTIDE SEQUENCE [LARGE SCALE GENOMIC DNA]</scope>
    <source>
        <strain evidence="8">RWD-64-598 SS2</strain>
    </source>
</reference>
<evidence type="ECO:0000256" key="5">
    <source>
        <dbReference type="ARBA" id="ARBA00023242"/>
    </source>
</evidence>
<comment type="subcellular location">
    <subcellularLocation>
        <location evidence="1">Nucleus</location>
    </subcellularLocation>
</comment>
<evidence type="ECO:0000256" key="4">
    <source>
        <dbReference type="ARBA" id="ARBA00023163"/>
    </source>
</evidence>
<feature type="compositionally biased region" description="Acidic residues" evidence="6">
    <location>
        <begin position="377"/>
        <end position="391"/>
    </location>
</feature>
<dbReference type="FunFam" id="1.10.10.10:FF:000116">
    <property type="entry name" value="DNA-directed RNA polymerase III subunit RPC6"/>
    <property type="match status" value="1"/>
</dbReference>
<accession>A0A5M3MM87</accession>
<dbReference type="Proteomes" id="UP000053558">
    <property type="component" value="Unassembled WGS sequence"/>
</dbReference>
<sequence length="562" mass="61831">MSARKLNAVEQKIHQSALANSDKILTQKDAEKLVQDVKSRTEAINFLLGTGLLKVMSNSAGQLSFRAVAKREMDVTKDMSGEEAMVLGHIKAAANEGIWTKHLKAKTELHQTVIDRCLKSLVQKQLVKSIKAVRFPTRKIYMLAHLEPSVELTGGPWYTDNELDTEFIKLLSAACLHYIRERSFPKPAKRTNKDRPDQFRLYAPGAAPAYPSSEEIQHFLSKRKIANTELGVEHVEMLLKVLELDGEIEKIPAFLAGTWGGQADESDESDSASGSGSESGSDSDSDGRSTKKRKRKASSSVKRDKKRRRRDASASESESDSEDISEDESPRKKASFSKKNGKGKKRSRSDDESGGEESGAESKSKKRRKRSNTLSGSDEDASGSGDDDDEDTGRRSKKRAKSKSRSKSKSKSRSKKRGADSDSDDTGSDSDDSDDSEPRSKSKSRRSKAKSKAKSKSSKSLKSKSSKSKYKFKREASPPDGVASAFDDMSGGAFVYRAVRQERLRLGWSQAPCGACPVFDFCHEKGPTNPVECIYYDEWFSIGGNSAGADNGNAEVEVKMET</sequence>
<dbReference type="AlphaFoldDB" id="A0A5M3MM87"/>
<feature type="compositionally biased region" description="Acidic residues" evidence="6">
    <location>
        <begin position="317"/>
        <end position="327"/>
    </location>
</feature>
<keyword evidence="8" id="KW-1185">Reference proteome</keyword>
<evidence type="ECO:0000256" key="6">
    <source>
        <dbReference type="SAM" id="MobiDB-lite"/>
    </source>
</evidence>
<dbReference type="OrthoDB" id="613763at2759"/>
<dbReference type="KEGG" id="cput:CONPUDRAFT_144945"/>
<dbReference type="GO" id="GO:0005666">
    <property type="term" value="C:RNA polymerase III complex"/>
    <property type="evidence" value="ECO:0007669"/>
    <property type="project" value="InterPro"/>
</dbReference>
<comment type="similarity">
    <text evidence="2">Belongs to the eukaryotic RPC34/RPC39 RNA polymerase subunit family.</text>
</comment>
<evidence type="ECO:0000256" key="1">
    <source>
        <dbReference type="ARBA" id="ARBA00004123"/>
    </source>
</evidence>
<dbReference type="InterPro" id="IPR036388">
    <property type="entry name" value="WH-like_DNA-bd_sf"/>
</dbReference>
<evidence type="ECO:0000313" key="7">
    <source>
        <dbReference type="EMBL" id="EIW79795.1"/>
    </source>
</evidence>
<protein>
    <recommendedName>
        <fullName evidence="9">DNA-directed RNA polymerase III subunit RPC6</fullName>
    </recommendedName>
</protein>